<dbReference type="EMBL" id="LAZR01043604">
    <property type="protein sequence ID" value="KKL06684.1"/>
    <property type="molecule type" value="Genomic_DNA"/>
</dbReference>
<accession>A0A0F9AAV3</accession>
<reference evidence="1" key="1">
    <citation type="journal article" date="2015" name="Nature">
        <title>Complex archaea that bridge the gap between prokaryotes and eukaryotes.</title>
        <authorList>
            <person name="Spang A."/>
            <person name="Saw J.H."/>
            <person name="Jorgensen S.L."/>
            <person name="Zaremba-Niedzwiedzka K."/>
            <person name="Martijn J."/>
            <person name="Lind A.E."/>
            <person name="van Eijk R."/>
            <person name="Schleper C."/>
            <person name="Guy L."/>
            <person name="Ettema T.J."/>
        </authorList>
    </citation>
    <scope>NUCLEOTIDE SEQUENCE</scope>
</reference>
<name>A0A0F9AAV3_9ZZZZ</name>
<dbReference type="AlphaFoldDB" id="A0A0F9AAV3"/>
<protein>
    <submittedName>
        <fullName evidence="1">Uncharacterized protein</fullName>
    </submittedName>
</protein>
<dbReference type="SUPFAM" id="SSF63825">
    <property type="entry name" value="YWTD domain"/>
    <property type="match status" value="1"/>
</dbReference>
<comment type="caution">
    <text evidence="1">The sequence shown here is derived from an EMBL/GenBank/DDBJ whole genome shotgun (WGS) entry which is preliminary data.</text>
</comment>
<gene>
    <name evidence="1" type="ORF">LCGC14_2593580</name>
</gene>
<evidence type="ECO:0000313" key="1">
    <source>
        <dbReference type="EMBL" id="KKL06684.1"/>
    </source>
</evidence>
<proteinExistence type="predicted"/>
<sequence>MRICVRCMCVVLAVGSLGFGAELSQAQSVRGRSGAGESPKVKRVAIPDFPGTFAIWGATGRDSRGHIWFGVCGHDMANPTGHLFELIPSTGKVIDRGDLISALKSNGVYREGELQMKIHSKIFQVGEYMYFCSMDEKDEDMEKEKLPTWGSHMWRLRLTDGTWEHLKTTKDALIGMAAGGKYVYALGYNRHALHQYETATGKTRRVEVGAIGGHISRGLLADGRGHVYV</sequence>
<organism evidence="1">
    <name type="scientific">marine sediment metagenome</name>
    <dbReference type="NCBI Taxonomy" id="412755"/>
    <lineage>
        <taxon>unclassified sequences</taxon>
        <taxon>metagenomes</taxon>
        <taxon>ecological metagenomes</taxon>
    </lineage>
</organism>
<feature type="non-terminal residue" evidence="1">
    <location>
        <position position="229"/>
    </location>
</feature>